<evidence type="ECO:0000313" key="1">
    <source>
        <dbReference type="EMBL" id="CAE7523707.1"/>
    </source>
</evidence>
<evidence type="ECO:0000313" key="2">
    <source>
        <dbReference type="Proteomes" id="UP000604046"/>
    </source>
</evidence>
<dbReference type="EMBL" id="CAJNDS010002551">
    <property type="protein sequence ID" value="CAE7523707.1"/>
    <property type="molecule type" value="Genomic_DNA"/>
</dbReference>
<name>A0A812TFV0_9DINO</name>
<reference evidence="1" key="1">
    <citation type="submission" date="2021-02" db="EMBL/GenBank/DDBJ databases">
        <authorList>
            <person name="Dougan E. K."/>
            <person name="Rhodes N."/>
            <person name="Thang M."/>
            <person name="Chan C."/>
        </authorList>
    </citation>
    <scope>NUCLEOTIDE SEQUENCE</scope>
</reference>
<dbReference type="OrthoDB" id="409293at2759"/>
<organism evidence="1 2">
    <name type="scientific">Symbiodinium natans</name>
    <dbReference type="NCBI Taxonomy" id="878477"/>
    <lineage>
        <taxon>Eukaryota</taxon>
        <taxon>Sar</taxon>
        <taxon>Alveolata</taxon>
        <taxon>Dinophyceae</taxon>
        <taxon>Suessiales</taxon>
        <taxon>Symbiodiniaceae</taxon>
        <taxon>Symbiodinium</taxon>
    </lineage>
</organism>
<keyword evidence="2" id="KW-1185">Reference proteome</keyword>
<proteinExistence type="predicted"/>
<accession>A0A812TFV0</accession>
<gene>
    <name evidence="1" type="primary">PIP5K2</name>
    <name evidence="1" type="ORF">SNAT2548_LOCUS29316</name>
</gene>
<sequence>MMLIGPQMDLCQGMGAADASMAHIARVTISGAWQLGDYGLYATVQNPMFTPARNFWGFSIYDSNMLPLMSESWVFGFQIQVVLDPRLKAYNQGNGVDGEAAINYVDVSFMLSTRIPPEPTRAHSVVVTAPLGFYFPSICQSFTIDTFTPGFSGLPKGTGCQGSNGNVLTVTIPFMRELRNATYYMFRALVVNPRETFLNVDSPDKYWRIESQAGGMELVDLNKVIPSFAIYPRLRYFAVAALSQVGLASTTYRIHFRTDQSLPPQQTVHIYPPAGTTFGGLTEGTCIDIDPVLLSLQFPTPLISGVTRLPEWVSCRVVSSTELMLRNEEPILGGRPLISGPVFEFFIMNATNAESTPQLNLFQIEAITSTPMGKEVWTAPGWVIYPELTLTSVETANPGYGLYTNFTVTLQTVTEVPSGGSIRIIAPADYYFGPLIETAETRYDPLVSEPSPQGAGQERPPPERVTICHILRPMAWACALEFTPCIIMDELDELRTLGMILSPSQEDAWRTNRTLCLDMRSKCDPGGQLSDLISCESQGSTLDLYVAPLVFLPSRRIFRLLIQGYNARNPPASAEANSWHIMTRNSDSEKTILDEKPQVPGVSLIGIVSVDSMVPSNTKVSSIENYVTVTLRLATQCDPRAILRIKFPIEYMRGENAAFSGPAIQTGFTFPQQVERRQSLNTIELEAIEEAYPANIPLVVVLGLSNPEISPTRANNIWTFEAFSLSTGTAELLNVNLNVTGFKIFGEFSGAYVTGTVLSPLASNVVGIWFNLKSPLRASLETGQTSQMRLWLPPTFQPLPDCGNALFSLSYDISRELVKNPFPITIAYLSLPSGTYCFDKYDPVSGQWYVELTIEQEVSYGLDYAFEFGLTNPFRTPPTADNVWRFESLQNGVILHLRRSVPGFELEQIKEVRVTPSDTTTLLPRHRLEFYMMSDKYIPGGSKIEITAPSGYLFTCAFFTTDTGLAITTTCYVREPNIAEFTMDTSDPKDPNSPFRLFVYVSNPEFTPQQNYFNFRIISPLADVLDMRDFVQSFDITGRIEVDIQATFNYFGQVNPLRVVFRQSTILNQADVGNELVLSGPDGFIFPTNCTAGFRLRLSNAVEQPTSNRGYDIGFVFPPEGMTCRGYDNATVSVRFPDGSGLLRNNYTLEVDVNNPGYVPNSTSWSFVTRVRNADGQKIVDANRTLDGFGLVELLPMRTDEGSTGRAKLGALVVCIVILRLSAQRG</sequence>
<comment type="caution">
    <text evidence="1">The sequence shown here is derived from an EMBL/GenBank/DDBJ whole genome shotgun (WGS) entry which is preliminary data.</text>
</comment>
<dbReference type="Proteomes" id="UP000604046">
    <property type="component" value="Unassembled WGS sequence"/>
</dbReference>
<protein>
    <submittedName>
        <fullName evidence="1">PIP5K2 protein</fullName>
    </submittedName>
</protein>
<dbReference type="AlphaFoldDB" id="A0A812TFV0"/>